<feature type="region of interest" description="Disordered" evidence="1">
    <location>
        <begin position="1"/>
        <end position="102"/>
    </location>
</feature>
<keyword evidence="3" id="KW-1185">Reference proteome</keyword>
<feature type="compositionally biased region" description="Polar residues" evidence="1">
    <location>
        <begin position="454"/>
        <end position="468"/>
    </location>
</feature>
<proteinExistence type="predicted"/>
<gene>
    <name evidence="2" type="ORF">IAR55_002992</name>
</gene>
<dbReference type="EMBL" id="JBCAWK010000005">
    <property type="protein sequence ID" value="KAK8858763.1"/>
    <property type="molecule type" value="Genomic_DNA"/>
</dbReference>
<feature type="compositionally biased region" description="Low complexity" evidence="1">
    <location>
        <begin position="146"/>
        <end position="157"/>
    </location>
</feature>
<feature type="compositionally biased region" description="Polar residues" evidence="1">
    <location>
        <begin position="353"/>
        <end position="366"/>
    </location>
</feature>
<feature type="region of interest" description="Disordered" evidence="1">
    <location>
        <begin position="127"/>
        <end position="157"/>
    </location>
</feature>
<dbReference type="AlphaFoldDB" id="A0AAW0YQR1"/>
<name>A0AAW0YQR1_9TREE</name>
<feature type="compositionally biased region" description="Low complexity" evidence="1">
    <location>
        <begin position="23"/>
        <end position="47"/>
    </location>
</feature>
<evidence type="ECO:0000313" key="2">
    <source>
        <dbReference type="EMBL" id="KAK8858763.1"/>
    </source>
</evidence>
<comment type="caution">
    <text evidence="2">The sequence shown here is derived from an EMBL/GenBank/DDBJ whole genome shotgun (WGS) entry which is preliminary data.</text>
</comment>
<dbReference type="KEGG" id="kne:92180250"/>
<evidence type="ECO:0000313" key="3">
    <source>
        <dbReference type="Proteomes" id="UP001388673"/>
    </source>
</evidence>
<dbReference type="Proteomes" id="UP001388673">
    <property type="component" value="Unassembled WGS sequence"/>
</dbReference>
<dbReference type="GeneID" id="92180250"/>
<reference evidence="2 3" key="1">
    <citation type="journal article" date="2024" name="bioRxiv">
        <title>Comparative genomics of Cryptococcus and Kwoniella reveals pathogenesis evolution and contrasting karyotype dynamics via intercentromeric recombination or chromosome fusion.</title>
        <authorList>
            <person name="Coelho M.A."/>
            <person name="David-Palma M."/>
            <person name="Shea T."/>
            <person name="Bowers K."/>
            <person name="McGinley-Smith S."/>
            <person name="Mohammad A.W."/>
            <person name="Gnirke A."/>
            <person name="Yurkov A.M."/>
            <person name="Nowrousian M."/>
            <person name="Sun S."/>
            <person name="Cuomo C.A."/>
            <person name="Heitman J."/>
        </authorList>
    </citation>
    <scope>NUCLEOTIDE SEQUENCE [LARGE SCALE GENOMIC DNA]</scope>
    <source>
        <strain evidence="2 3">CBS 13917</strain>
    </source>
</reference>
<dbReference type="RefSeq" id="XP_066803604.1">
    <property type="nucleotide sequence ID" value="XM_066946103.1"/>
</dbReference>
<accession>A0AAW0YQR1</accession>
<evidence type="ECO:0000256" key="1">
    <source>
        <dbReference type="SAM" id="MobiDB-lite"/>
    </source>
</evidence>
<feature type="compositionally biased region" description="Basic and acidic residues" evidence="1">
    <location>
        <begin position="70"/>
        <end position="82"/>
    </location>
</feature>
<feature type="region of interest" description="Disordered" evidence="1">
    <location>
        <begin position="454"/>
        <end position="537"/>
    </location>
</feature>
<feature type="compositionally biased region" description="Low complexity" evidence="1">
    <location>
        <begin position="526"/>
        <end position="537"/>
    </location>
</feature>
<protein>
    <submittedName>
        <fullName evidence="2">Uncharacterized protein</fullName>
    </submittedName>
</protein>
<sequence length="594" mass="63827">MTSITAPYFSRNFPLGSSSPVDSTPTSAFSSPFSTASPFTTTSSAPSNGITNSRLITPLAPPPPPPLYKSSHEHGPGPDRQVRYAGADHTLGPTFSEEEDGDDSAFIAAKMAALGLDPNGVPYNQGGFAAMTDSNSSREERSRTPSQAQSQAQAQARVNAQAQAQRQLQLQQLAQIQQAQQQQALVQLIAQQSGQQQLRDTMAILELQQAQQAATDRQYQSQLFVQQQAQRAYLAAQRQSGHEAKRLAQQQQAQLQMQQQQQYLHRLHLQQQLATLQPSACYPPPETQTHHDQRNVLAAQMQANLQARTDRVAQARGMTLDDAQLRARFEAASEPMKSSLVDENARSEGGVYSAQSTASTSPTDSVSLTSPSWRSSQSSSPTKTTTVENTPSSVRSPRGGRFAQARQEMAAAGDSFGLLSAAFSKRVTAASALSPAIPAIDNRSRFAVPSSDISNSQYHMTQGNSSPPATGGPIEKEPQIQQQERTGRYVPGLGFGRPSAIAAAPRSSTNPSKVGELRNPEQTARSVSQPPLQSQSSKLFVVRQPLGPPGEAGELGDKNFQALQARIRRQAGLNLGMLGRRTESPSNTPVVAQG</sequence>
<feature type="compositionally biased region" description="Low complexity" evidence="1">
    <location>
        <begin position="497"/>
        <end position="508"/>
    </location>
</feature>
<feature type="region of interest" description="Disordered" evidence="1">
    <location>
        <begin position="332"/>
        <end position="407"/>
    </location>
</feature>
<organism evidence="2 3">
    <name type="scientific">Kwoniella newhampshirensis</name>
    <dbReference type="NCBI Taxonomy" id="1651941"/>
    <lineage>
        <taxon>Eukaryota</taxon>
        <taxon>Fungi</taxon>
        <taxon>Dikarya</taxon>
        <taxon>Basidiomycota</taxon>
        <taxon>Agaricomycotina</taxon>
        <taxon>Tremellomycetes</taxon>
        <taxon>Tremellales</taxon>
        <taxon>Cryptococcaceae</taxon>
        <taxon>Kwoniella</taxon>
    </lineage>
</organism>
<feature type="compositionally biased region" description="Low complexity" evidence="1">
    <location>
        <begin position="367"/>
        <end position="386"/>
    </location>
</feature>